<dbReference type="InterPro" id="IPR036388">
    <property type="entry name" value="WH-like_DNA-bd_sf"/>
</dbReference>
<organism evidence="2 3">
    <name type="scientific">Haematospirillum jordaniae</name>
    <dbReference type="NCBI Taxonomy" id="1549855"/>
    <lineage>
        <taxon>Bacteria</taxon>
        <taxon>Pseudomonadati</taxon>
        <taxon>Pseudomonadota</taxon>
        <taxon>Alphaproteobacteria</taxon>
        <taxon>Rhodospirillales</taxon>
        <taxon>Novispirillaceae</taxon>
        <taxon>Haematospirillum</taxon>
    </lineage>
</organism>
<dbReference type="SUPFAM" id="SSF53335">
    <property type="entry name" value="S-adenosyl-L-methionine-dependent methyltransferases"/>
    <property type="match status" value="1"/>
</dbReference>
<dbReference type="PRINTS" id="PR00778">
    <property type="entry name" value="HTHARSR"/>
</dbReference>
<dbReference type="CDD" id="cd00090">
    <property type="entry name" value="HTH_ARSR"/>
    <property type="match status" value="1"/>
</dbReference>
<dbReference type="GeneID" id="53315769"/>
<dbReference type="PANTHER" id="PTHR42912">
    <property type="entry name" value="METHYLTRANSFERASE"/>
    <property type="match status" value="1"/>
</dbReference>
<sequence length="323" mass="35677">MEHVLAGLRAAGEETRLRLLVLCTYGERTVSDLCRILGQSQPRISRHLKILCDSGLLERFREGSRVFCRLAPDGVGAQLAAQIIALLPSSDSVLMADRVRLDQLRDERRRIAEAYFSANAREWNAIRALHVDEAEIERTLLEIALQKPFADMIDVGTGTGRILGLLGRHARRAVGLDLSREMLALARSALEADEALRHCTVRLGDMYALPFPDDAADLVTVHQVLHYADSPSAVIAESARVLRPGGRLVLVDFAPHDHEKLCCDHNHLRLGFADHEIHAWLIAAGLEPVRSVSLSGTEREPGMLTVMIWLAERLGAEACSLSE</sequence>
<keyword evidence="3" id="KW-1185">Reference proteome</keyword>
<evidence type="ECO:0000313" key="3">
    <source>
        <dbReference type="Proteomes" id="UP000076066"/>
    </source>
</evidence>
<dbReference type="InterPro" id="IPR001845">
    <property type="entry name" value="HTH_ArsR_DNA-bd_dom"/>
</dbReference>
<dbReference type="STRING" id="1549855.AY555_01175"/>
<dbReference type="GO" id="GO:0008757">
    <property type="term" value="F:S-adenosylmethionine-dependent methyltransferase activity"/>
    <property type="evidence" value="ECO:0007669"/>
    <property type="project" value="InterPro"/>
</dbReference>
<dbReference type="Proteomes" id="UP000076066">
    <property type="component" value="Chromosome"/>
</dbReference>
<gene>
    <name evidence="2" type="ORF">AY555_01175</name>
</gene>
<protein>
    <submittedName>
        <fullName evidence="2">ArsR family transcriptional regulator</fullName>
    </submittedName>
</protein>
<dbReference type="InterPro" id="IPR050508">
    <property type="entry name" value="Methyltransf_Superfamily"/>
</dbReference>
<dbReference type="InterPro" id="IPR011991">
    <property type="entry name" value="ArsR-like_HTH"/>
</dbReference>
<dbReference type="NCBIfam" id="NF033788">
    <property type="entry name" value="HTH_metalloreg"/>
    <property type="match status" value="1"/>
</dbReference>
<dbReference type="InterPro" id="IPR029063">
    <property type="entry name" value="SAM-dependent_MTases_sf"/>
</dbReference>
<dbReference type="AlphaFoldDB" id="A0A143DCL7"/>
<evidence type="ECO:0000259" key="1">
    <source>
        <dbReference type="PROSITE" id="PS50987"/>
    </source>
</evidence>
<feature type="domain" description="HTH arsR-type" evidence="1">
    <location>
        <begin position="1"/>
        <end position="90"/>
    </location>
</feature>
<dbReference type="PROSITE" id="PS50987">
    <property type="entry name" value="HTH_ARSR_2"/>
    <property type="match status" value="1"/>
</dbReference>
<accession>A0A143DCL7</accession>
<dbReference type="RefSeq" id="WP_066132333.1">
    <property type="nucleotide sequence ID" value="NZ_CP014525.1"/>
</dbReference>
<evidence type="ECO:0000313" key="2">
    <source>
        <dbReference type="EMBL" id="AMW34013.1"/>
    </source>
</evidence>
<dbReference type="InterPro" id="IPR036390">
    <property type="entry name" value="WH_DNA-bd_sf"/>
</dbReference>
<name>A0A143DCL7_9PROT</name>
<dbReference type="Gene3D" id="1.10.10.10">
    <property type="entry name" value="Winged helix-like DNA-binding domain superfamily/Winged helix DNA-binding domain"/>
    <property type="match status" value="1"/>
</dbReference>
<dbReference type="Pfam" id="PF01022">
    <property type="entry name" value="HTH_5"/>
    <property type="match status" value="1"/>
</dbReference>
<dbReference type="Gene3D" id="3.40.50.150">
    <property type="entry name" value="Vaccinia Virus protein VP39"/>
    <property type="match status" value="1"/>
</dbReference>
<dbReference type="SMART" id="SM00418">
    <property type="entry name" value="HTH_ARSR"/>
    <property type="match status" value="1"/>
</dbReference>
<proteinExistence type="predicted"/>
<dbReference type="SUPFAM" id="SSF46785">
    <property type="entry name" value="Winged helix' DNA-binding domain"/>
    <property type="match status" value="1"/>
</dbReference>
<reference evidence="2 3" key="1">
    <citation type="submission" date="2016-02" db="EMBL/GenBank/DDBJ databases">
        <title>Complete Genome of H5569, the type strain of the newly described species Haematospirillium jordaniae.</title>
        <authorList>
            <person name="Nicholson A.C."/>
            <person name="Humrighouse B.W."/>
            <person name="Loparov V."/>
            <person name="McQuiston J.R."/>
        </authorList>
    </citation>
    <scope>NUCLEOTIDE SEQUENCE [LARGE SCALE GENOMIC DNA]</scope>
    <source>
        <strain evidence="2 3">H5569</strain>
    </source>
</reference>
<dbReference type="Pfam" id="PF08241">
    <property type="entry name" value="Methyltransf_11"/>
    <property type="match status" value="1"/>
</dbReference>
<dbReference type="InterPro" id="IPR013216">
    <property type="entry name" value="Methyltransf_11"/>
</dbReference>
<dbReference type="CDD" id="cd02440">
    <property type="entry name" value="AdoMet_MTases"/>
    <property type="match status" value="1"/>
</dbReference>
<dbReference type="GO" id="GO:0003700">
    <property type="term" value="F:DNA-binding transcription factor activity"/>
    <property type="evidence" value="ECO:0007669"/>
    <property type="project" value="InterPro"/>
</dbReference>
<dbReference type="KEGG" id="hjo:AY555_01175"/>
<dbReference type="PANTHER" id="PTHR42912:SF93">
    <property type="entry name" value="N6-ADENOSINE-METHYLTRANSFERASE TMT1A"/>
    <property type="match status" value="1"/>
</dbReference>
<dbReference type="OrthoDB" id="9789575at2"/>
<dbReference type="EMBL" id="CP014525">
    <property type="protein sequence ID" value="AMW34013.1"/>
    <property type="molecule type" value="Genomic_DNA"/>
</dbReference>